<feature type="signal peptide" evidence="2">
    <location>
        <begin position="1"/>
        <end position="25"/>
    </location>
</feature>
<protein>
    <submittedName>
        <fullName evidence="3">Uncharacterized protein</fullName>
    </submittedName>
</protein>
<evidence type="ECO:0000313" key="3">
    <source>
        <dbReference type="EMBL" id="PKI55925.1"/>
    </source>
</evidence>
<evidence type="ECO:0000256" key="1">
    <source>
        <dbReference type="SAM" id="MobiDB-lite"/>
    </source>
</evidence>
<dbReference type="AlphaFoldDB" id="A0A2I0JI56"/>
<feature type="region of interest" description="Disordered" evidence="1">
    <location>
        <begin position="30"/>
        <end position="77"/>
    </location>
</feature>
<feature type="compositionally biased region" description="Polar residues" evidence="1">
    <location>
        <begin position="56"/>
        <end position="77"/>
    </location>
</feature>
<gene>
    <name evidence="3" type="ORF">CRG98_023657</name>
</gene>
<accession>A0A2I0JI56</accession>
<reference evidence="3 4" key="1">
    <citation type="submission" date="2017-11" db="EMBL/GenBank/DDBJ databases">
        <title>De-novo sequencing of pomegranate (Punica granatum L.) genome.</title>
        <authorList>
            <person name="Akparov Z."/>
            <person name="Amiraslanov A."/>
            <person name="Hajiyeva S."/>
            <person name="Abbasov M."/>
            <person name="Kaur K."/>
            <person name="Hamwieh A."/>
            <person name="Solovyev V."/>
            <person name="Salamov A."/>
            <person name="Braich B."/>
            <person name="Kosarev P."/>
            <person name="Mahmoud A."/>
            <person name="Hajiyev E."/>
            <person name="Babayeva S."/>
            <person name="Izzatullayeva V."/>
            <person name="Mammadov A."/>
            <person name="Mammadov A."/>
            <person name="Sharifova S."/>
            <person name="Ojaghi J."/>
            <person name="Eynullazada K."/>
            <person name="Bayramov B."/>
            <person name="Abdulazimova A."/>
            <person name="Shahmuradov I."/>
        </authorList>
    </citation>
    <scope>NUCLEOTIDE SEQUENCE [LARGE SCALE GENOMIC DNA]</scope>
    <source>
        <strain evidence="4">cv. AG2017</strain>
        <tissue evidence="3">Leaf</tissue>
    </source>
</reference>
<organism evidence="3 4">
    <name type="scientific">Punica granatum</name>
    <name type="common">Pomegranate</name>
    <dbReference type="NCBI Taxonomy" id="22663"/>
    <lineage>
        <taxon>Eukaryota</taxon>
        <taxon>Viridiplantae</taxon>
        <taxon>Streptophyta</taxon>
        <taxon>Embryophyta</taxon>
        <taxon>Tracheophyta</taxon>
        <taxon>Spermatophyta</taxon>
        <taxon>Magnoliopsida</taxon>
        <taxon>eudicotyledons</taxon>
        <taxon>Gunneridae</taxon>
        <taxon>Pentapetalae</taxon>
        <taxon>rosids</taxon>
        <taxon>malvids</taxon>
        <taxon>Myrtales</taxon>
        <taxon>Lythraceae</taxon>
        <taxon>Punica</taxon>
    </lineage>
</organism>
<feature type="chain" id="PRO_5014118104" evidence="2">
    <location>
        <begin position="26"/>
        <end position="119"/>
    </location>
</feature>
<evidence type="ECO:0000313" key="4">
    <source>
        <dbReference type="Proteomes" id="UP000233551"/>
    </source>
</evidence>
<name>A0A2I0JI56_PUNGR</name>
<keyword evidence="4" id="KW-1185">Reference proteome</keyword>
<comment type="caution">
    <text evidence="3">The sequence shown here is derived from an EMBL/GenBank/DDBJ whole genome shotgun (WGS) entry which is preliminary data.</text>
</comment>
<evidence type="ECO:0000256" key="2">
    <source>
        <dbReference type="SAM" id="SignalP"/>
    </source>
</evidence>
<keyword evidence="2" id="KW-0732">Signal</keyword>
<sequence length="119" mass="13052">MAISIPSRHLFIAILCLLLIPDYQSLLESRAVPSRRGHNENSKGRVGGHGQKSDGSHVTGTPTSSHSPNPADSQVSGSRRIWYSWYSDGNDYDTRANSPPLPVDQDPLEATTYRCNCTL</sequence>
<proteinExistence type="predicted"/>
<dbReference type="Proteomes" id="UP000233551">
    <property type="component" value="Unassembled WGS sequence"/>
</dbReference>
<dbReference type="EMBL" id="PGOL01001654">
    <property type="protein sequence ID" value="PKI55925.1"/>
    <property type="molecule type" value="Genomic_DNA"/>
</dbReference>